<feature type="transmembrane region" description="Helical" evidence="1">
    <location>
        <begin position="107"/>
        <end position="126"/>
    </location>
</feature>
<evidence type="ECO:0000313" key="3">
    <source>
        <dbReference type="Proteomes" id="UP000320055"/>
    </source>
</evidence>
<evidence type="ECO:0000313" key="2">
    <source>
        <dbReference type="EMBL" id="VEP14786.1"/>
    </source>
</evidence>
<evidence type="ECO:0000256" key="1">
    <source>
        <dbReference type="SAM" id="Phobius"/>
    </source>
</evidence>
<accession>A0A563VTI2</accession>
<feature type="transmembrane region" description="Helical" evidence="1">
    <location>
        <begin position="66"/>
        <end position="87"/>
    </location>
</feature>
<keyword evidence="1" id="KW-0472">Membrane</keyword>
<feature type="transmembrane region" description="Helical" evidence="1">
    <location>
        <begin position="39"/>
        <end position="59"/>
    </location>
</feature>
<proteinExistence type="predicted"/>
<organism evidence="2 3">
    <name type="scientific">Hyella patelloides LEGE 07179</name>
    <dbReference type="NCBI Taxonomy" id="945734"/>
    <lineage>
        <taxon>Bacteria</taxon>
        <taxon>Bacillati</taxon>
        <taxon>Cyanobacteriota</taxon>
        <taxon>Cyanophyceae</taxon>
        <taxon>Pleurocapsales</taxon>
        <taxon>Hyellaceae</taxon>
        <taxon>Hyella</taxon>
    </lineage>
</organism>
<keyword evidence="3" id="KW-1185">Reference proteome</keyword>
<dbReference type="EMBL" id="CAACVJ010000211">
    <property type="protein sequence ID" value="VEP14786.1"/>
    <property type="molecule type" value="Genomic_DNA"/>
</dbReference>
<dbReference type="Proteomes" id="UP000320055">
    <property type="component" value="Unassembled WGS sequence"/>
</dbReference>
<protein>
    <submittedName>
        <fullName evidence="2">Uncharacterized protein</fullName>
    </submittedName>
</protein>
<keyword evidence="1" id="KW-0812">Transmembrane</keyword>
<dbReference type="AlphaFoldDB" id="A0A563VTI2"/>
<reference evidence="2 3" key="1">
    <citation type="submission" date="2019-01" db="EMBL/GenBank/DDBJ databases">
        <authorList>
            <person name="Brito A."/>
        </authorList>
    </citation>
    <scope>NUCLEOTIDE SEQUENCE [LARGE SCALE GENOMIC DNA]</scope>
    <source>
        <strain evidence="2">1</strain>
    </source>
</reference>
<gene>
    <name evidence="2" type="ORF">H1P_2890002</name>
</gene>
<name>A0A563VTI2_9CYAN</name>
<sequence length="195" mass="22524">MLLTLILIFFSYLNFLAVIEIISIFKKKISSWSYEIEDIIVASLSSLSFILIVLKIFWVNPSIKNIFLVLIIFIIGFVGLLLIQAKLFGKDQILSASNLLYFKIPKLSNSFWFLGIFLFCLLRALLKVKSFSEVVYIPSRYNTDIFLYLRRISVFLDPSVAVNHQKLDRVIVLADTCSEVSFDNKQSNIIKLNMY</sequence>
<keyword evidence="1" id="KW-1133">Transmembrane helix</keyword>